<keyword evidence="1" id="KW-0472">Membrane</keyword>
<dbReference type="EMBL" id="BPLQ01003163">
    <property type="protein sequence ID" value="GIX98438.1"/>
    <property type="molecule type" value="Genomic_DNA"/>
</dbReference>
<dbReference type="AlphaFoldDB" id="A0AAV4PQ36"/>
<keyword evidence="1" id="KW-1133">Transmembrane helix</keyword>
<gene>
    <name evidence="2" type="ORF">CDAR_121991</name>
</gene>
<keyword evidence="1" id="KW-0812">Transmembrane</keyword>
<evidence type="ECO:0000313" key="2">
    <source>
        <dbReference type="EMBL" id="GIX98438.1"/>
    </source>
</evidence>
<keyword evidence="3" id="KW-1185">Reference proteome</keyword>
<sequence length="113" mass="13006">MHPIPQLSFYSGSRPLPFNIGEEFVFIPLSQYSASLPVAYLQRTIISLQRHIFNSINANDFYPTKKNCHDAFRIIFITFSGFSVLTAIIIFTHAAVQPFSVVYFDSYRSPCYR</sequence>
<organism evidence="2 3">
    <name type="scientific">Caerostris darwini</name>
    <dbReference type="NCBI Taxonomy" id="1538125"/>
    <lineage>
        <taxon>Eukaryota</taxon>
        <taxon>Metazoa</taxon>
        <taxon>Ecdysozoa</taxon>
        <taxon>Arthropoda</taxon>
        <taxon>Chelicerata</taxon>
        <taxon>Arachnida</taxon>
        <taxon>Araneae</taxon>
        <taxon>Araneomorphae</taxon>
        <taxon>Entelegynae</taxon>
        <taxon>Araneoidea</taxon>
        <taxon>Araneidae</taxon>
        <taxon>Caerostris</taxon>
    </lineage>
</organism>
<proteinExistence type="predicted"/>
<evidence type="ECO:0000313" key="3">
    <source>
        <dbReference type="Proteomes" id="UP001054837"/>
    </source>
</evidence>
<dbReference type="Proteomes" id="UP001054837">
    <property type="component" value="Unassembled WGS sequence"/>
</dbReference>
<comment type="caution">
    <text evidence="2">The sequence shown here is derived from an EMBL/GenBank/DDBJ whole genome shotgun (WGS) entry which is preliminary data.</text>
</comment>
<protein>
    <submittedName>
        <fullName evidence="2">Uncharacterized protein</fullName>
    </submittedName>
</protein>
<name>A0AAV4PQ36_9ARAC</name>
<reference evidence="2 3" key="1">
    <citation type="submission" date="2021-06" db="EMBL/GenBank/DDBJ databases">
        <title>Caerostris darwini draft genome.</title>
        <authorList>
            <person name="Kono N."/>
            <person name="Arakawa K."/>
        </authorList>
    </citation>
    <scope>NUCLEOTIDE SEQUENCE [LARGE SCALE GENOMIC DNA]</scope>
</reference>
<accession>A0AAV4PQ36</accession>
<evidence type="ECO:0000256" key="1">
    <source>
        <dbReference type="SAM" id="Phobius"/>
    </source>
</evidence>
<feature type="transmembrane region" description="Helical" evidence="1">
    <location>
        <begin position="74"/>
        <end position="96"/>
    </location>
</feature>